<dbReference type="EMBL" id="JAPMXC010000003">
    <property type="protein sequence ID" value="MCY0388321.1"/>
    <property type="molecule type" value="Genomic_DNA"/>
</dbReference>
<feature type="transmembrane region" description="Helical" evidence="7">
    <location>
        <begin position="61"/>
        <end position="80"/>
    </location>
</feature>
<evidence type="ECO:0000256" key="4">
    <source>
        <dbReference type="ARBA" id="ARBA00022989"/>
    </source>
</evidence>
<comment type="caution">
    <text evidence="9">The sequence shown here is derived from an EMBL/GenBank/DDBJ whole genome shotgun (WGS) entry which is preliminary data.</text>
</comment>
<evidence type="ECO:0000256" key="1">
    <source>
        <dbReference type="ARBA" id="ARBA00004141"/>
    </source>
</evidence>
<proteinExistence type="inferred from homology"/>
<keyword evidence="10" id="KW-1185">Reference proteome</keyword>
<evidence type="ECO:0000259" key="8">
    <source>
        <dbReference type="Pfam" id="PF01794"/>
    </source>
</evidence>
<evidence type="ECO:0000256" key="6">
    <source>
        <dbReference type="ARBA" id="ARBA00023136"/>
    </source>
</evidence>
<sequence>MAQQIRPQASKRAPSALDTRLRIIKPLVFLAGLYPLARLVFFGFTDRLSANPVQFVTFSTGTWALVILCVTLAVTPLRRLTGANWLIRLRRMIGLFAFFYALLHFVIYLWFDQGWNFGAMLHDVWRRPFIMVGFGAFVLLLLLALTSPKAAVRRLGRHWQTLHRLIYLAAGLALLHFWWMKAGKNDLFEPKIYVAVVAVLLAFRVVWTLKTTAEKRRVATRPR</sequence>
<keyword evidence="3 7" id="KW-0812">Transmembrane</keyword>
<comment type="function">
    <text evidence="7">Part of the MsrPQ system that repairs oxidized periplasmic proteins containing methionine sulfoxide residues (Met-O), using respiratory chain electrons. Thus protects these proteins from oxidative-stress damage caused by reactive species of oxygen and chlorine generated by the host defense mechanisms. MsrPQ is essential for the maintenance of envelope integrity under bleach stress, rescuing a wide series of structurally unrelated periplasmic proteins from methionine oxidation. MsrQ provides electrons for reduction to the reductase catalytic subunit MsrP, using the quinone pool of the respiratory chain.</text>
</comment>
<comment type="similarity">
    <text evidence="7">Belongs to the MsrQ family.</text>
</comment>
<feature type="transmembrane region" description="Helical" evidence="7">
    <location>
        <begin position="21"/>
        <end position="41"/>
    </location>
</feature>
<dbReference type="RefSeq" id="WP_267848212.1">
    <property type="nucleotide sequence ID" value="NZ_JAPMXC010000003.1"/>
</dbReference>
<keyword evidence="6 7" id="KW-0472">Membrane</keyword>
<evidence type="ECO:0000256" key="3">
    <source>
        <dbReference type="ARBA" id="ARBA00022692"/>
    </source>
</evidence>
<keyword evidence="7" id="KW-0479">Metal-binding</keyword>
<dbReference type="Proteomes" id="UP001082899">
    <property type="component" value="Unassembled WGS sequence"/>
</dbReference>
<feature type="domain" description="Ferric oxidoreductase" evidence="8">
    <location>
        <begin position="60"/>
        <end position="173"/>
    </location>
</feature>
<gene>
    <name evidence="7" type="primary">msrQ</name>
    <name evidence="9" type="ORF">OVY01_13955</name>
</gene>
<keyword evidence="7" id="KW-0249">Electron transport</keyword>
<comment type="cofactor">
    <cofactor evidence="7">
        <name>FMN</name>
        <dbReference type="ChEBI" id="CHEBI:58210"/>
    </cofactor>
    <text evidence="7">Binds 1 FMN per subunit.</text>
</comment>
<dbReference type="HAMAP" id="MF_01207">
    <property type="entry name" value="MsrQ"/>
    <property type="match status" value="1"/>
</dbReference>
<feature type="transmembrane region" description="Helical" evidence="7">
    <location>
        <begin position="92"/>
        <end position="111"/>
    </location>
</feature>
<dbReference type="PANTHER" id="PTHR36964:SF1">
    <property type="entry name" value="PROTEIN-METHIONINE-SULFOXIDE REDUCTASE HEME-BINDING SUBUNIT MSRQ"/>
    <property type="match status" value="1"/>
</dbReference>
<protein>
    <recommendedName>
        <fullName evidence="7">Protein-methionine-sulfoxide reductase heme-binding subunit MsrQ</fullName>
    </recommendedName>
    <alternativeName>
        <fullName evidence="7">Flavocytochrome MsrQ</fullName>
    </alternativeName>
</protein>
<comment type="subunit">
    <text evidence="7">Heterodimer of a catalytic subunit (MsrP) and a heme-binding subunit (MsrQ).</text>
</comment>
<feature type="transmembrane region" description="Helical" evidence="7">
    <location>
        <begin position="192"/>
        <end position="209"/>
    </location>
</feature>
<feature type="transmembrane region" description="Helical" evidence="7">
    <location>
        <begin position="131"/>
        <end position="152"/>
    </location>
</feature>
<accession>A0ABT3ZP46</accession>
<comment type="cofactor">
    <cofactor evidence="7">
        <name>heme b</name>
        <dbReference type="ChEBI" id="CHEBI:60344"/>
    </cofactor>
    <text evidence="7">Binds 1 heme b (iron(II)-protoporphyrin IX) group per subunit.</text>
</comment>
<evidence type="ECO:0000256" key="5">
    <source>
        <dbReference type="ARBA" id="ARBA00023004"/>
    </source>
</evidence>
<evidence type="ECO:0000313" key="9">
    <source>
        <dbReference type="EMBL" id="MCY0388321.1"/>
    </source>
</evidence>
<name>A0ABT3ZP46_9BURK</name>
<keyword evidence="7" id="KW-0288">FMN</keyword>
<dbReference type="Pfam" id="PF01794">
    <property type="entry name" value="Ferric_reduct"/>
    <property type="match status" value="1"/>
</dbReference>
<evidence type="ECO:0000313" key="10">
    <source>
        <dbReference type="Proteomes" id="UP001082899"/>
    </source>
</evidence>
<keyword evidence="4 7" id="KW-1133">Transmembrane helix</keyword>
<evidence type="ECO:0000256" key="2">
    <source>
        <dbReference type="ARBA" id="ARBA00022448"/>
    </source>
</evidence>
<reference evidence="9" key="1">
    <citation type="submission" date="2022-11" db="EMBL/GenBank/DDBJ databases">
        <title>Robbsia betulipollinis sp. nov., isolated from pollen of birch (Betula pendula).</title>
        <authorList>
            <person name="Shi H."/>
            <person name="Ambika Manirajan B."/>
            <person name="Ratering S."/>
            <person name="Geissler-Plaum R."/>
            <person name="Schnell S."/>
        </authorList>
    </citation>
    <scope>NUCLEOTIDE SEQUENCE</scope>
    <source>
        <strain evidence="9">Bb-Pol-6</strain>
    </source>
</reference>
<comment type="subcellular location">
    <subcellularLocation>
        <location evidence="7">Cell membrane</location>
        <topology evidence="7">Multi-pass membrane protein</topology>
    </subcellularLocation>
    <subcellularLocation>
        <location evidence="1">Membrane</location>
        <topology evidence="1">Multi-pass membrane protein</topology>
    </subcellularLocation>
</comment>
<keyword evidence="7" id="KW-0285">Flavoprotein</keyword>
<keyword evidence="7" id="KW-1003">Cell membrane</keyword>
<feature type="transmembrane region" description="Helical" evidence="7">
    <location>
        <begin position="164"/>
        <end position="180"/>
    </location>
</feature>
<evidence type="ECO:0000256" key="7">
    <source>
        <dbReference type="HAMAP-Rule" id="MF_01207"/>
    </source>
</evidence>
<dbReference type="InterPro" id="IPR022837">
    <property type="entry name" value="MsrQ-like"/>
</dbReference>
<dbReference type="InterPro" id="IPR013130">
    <property type="entry name" value="Fe3_Rdtase_TM_dom"/>
</dbReference>
<keyword evidence="5 7" id="KW-0408">Iron</keyword>
<keyword evidence="7" id="KW-0349">Heme</keyword>
<keyword evidence="2 7" id="KW-0813">Transport</keyword>
<organism evidence="9 10">
    <name type="scientific">Robbsia betulipollinis</name>
    <dbReference type="NCBI Taxonomy" id="2981849"/>
    <lineage>
        <taxon>Bacteria</taxon>
        <taxon>Pseudomonadati</taxon>
        <taxon>Pseudomonadota</taxon>
        <taxon>Betaproteobacteria</taxon>
        <taxon>Burkholderiales</taxon>
        <taxon>Burkholderiaceae</taxon>
        <taxon>Robbsia</taxon>
    </lineage>
</organism>
<dbReference type="PANTHER" id="PTHR36964">
    <property type="entry name" value="PROTEIN-METHIONINE-SULFOXIDE REDUCTASE HEME-BINDING SUBUNIT MSRQ"/>
    <property type="match status" value="1"/>
</dbReference>